<organism evidence="5 6">
    <name type="scientific">Tenebrio molitor</name>
    <name type="common">Yellow mealworm beetle</name>
    <dbReference type="NCBI Taxonomy" id="7067"/>
    <lineage>
        <taxon>Eukaryota</taxon>
        <taxon>Metazoa</taxon>
        <taxon>Ecdysozoa</taxon>
        <taxon>Arthropoda</taxon>
        <taxon>Hexapoda</taxon>
        <taxon>Insecta</taxon>
        <taxon>Pterygota</taxon>
        <taxon>Neoptera</taxon>
        <taxon>Endopterygota</taxon>
        <taxon>Coleoptera</taxon>
        <taxon>Polyphaga</taxon>
        <taxon>Cucujiformia</taxon>
        <taxon>Tenebrionidae</taxon>
        <taxon>Tenebrio</taxon>
    </lineage>
</organism>
<dbReference type="GO" id="GO:0006513">
    <property type="term" value="P:protein monoubiquitination"/>
    <property type="evidence" value="ECO:0007669"/>
    <property type="project" value="TreeGrafter"/>
</dbReference>
<evidence type="ECO:0000313" key="6">
    <source>
        <dbReference type="Proteomes" id="UP000719412"/>
    </source>
</evidence>
<gene>
    <name evidence="5" type="ORF">GEV33_011469</name>
</gene>
<dbReference type="InterPro" id="IPR026848">
    <property type="entry name" value="Fancl"/>
</dbReference>
<dbReference type="Gene3D" id="3.30.40.10">
    <property type="entry name" value="Zinc/RING finger domain, C3HC4 (zinc finger)"/>
    <property type="match status" value="1"/>
</dbReference>
<dbReference type="InterPro" id="IPR026850">
    <property type="entry name" value="FANCL_C"/>
</dbReference>
<feature type="domain" description="FANCL UBC-like" evidence="3">
    <location>
        <begin position="280"/>
        <end position="374"/>
    </location>
</feature>
<dbReference type="Gene3D" id="3.10.110.10">
    <property type="entry name" value="Ubiquitin Conjugating Enzyme"/>
    <property type="match status" value="1"/>
</dbReference>
<dbReference type="InterPro" id="IPR043898">
    <property type="entry name" value="FANCL_d2"/>
</dbReference>
<sequence length="556" mass="63056">MCAGGGEGKIARGVDGDVRVRDRCFQPRSGPLSEVNGHSIRAFFATSGPAGSADWERKFAEFLQTLCYARFIYVPVGRRLHVQRRRRGPGGGDAESGLRKPGGESFETVRSGSAAPFFAVAHLTRRSRDVDVTWKGDAAGDHLGLAVLSGGTRRSELVWLRSQVLVYGYLLVEKATDRHQRHLLRHDSHPWQALLLKYPLISCQIRNGRTHYTGVLMCGQNRDYGVHVVVKNGKFRLKTSLGDEIDRIVANLKATNILEFLNIISDILEQNRSNPKNLVNVYRRVLHEYSEFTAFHLSIKSCEISNDLSQIIATTSDGGRRDHRLHIAVDFDETKDIFRPLELHLPEQFSKDIPPNSSSLTEIYNKFYAAIEDLQPFFDVLDELDQNCCLLDPESPTRRDCHRRVWLDHNLSLMVVVDPMNVRARPELKFLGPERLVQEYYQKWSEKLGDWDENVDLLQGLLNFLEIDKFPVKPANSREVLMDLGECSICFSLRLEDKLPEVVCPNKSCDNCYHVSCLYEWLTSVNSKRIFNQIHGQCPNCEKGISCSLPDASDAP</sequence>
<evidence type="ECO:0000259" key="4">
    <source>
        <dbReference type="Pfam" id="PF18891"/>
    </source>
</evidence>
<evidence type="ECO:0000259" key="3">
    <source>
        <dbReference type="Pfam" id="PF18890"/>
    </source>
</evidence>
<dbReference type="GO" id="GO:0043240">
    <property type="term" value="C:Fanconi anaemia nuclear complex"/>
    <property type="evidence" value="ECO:0007669"/>
    <property type="project" value="InterPro"/>
</dbReference>
<dbReference type="Proteomes" id="UP000719412">
    <property type="component" value="Unassembled WGS sequence"/>
</dbReference>
<accession>A0A8J6HAZ2</accession>
<dbReference type="AlphaFoldDB" id="A0A8J6HAZ2"/>
<proteinExistence type="predicted"/>
<feature type="domain" description="FANCL UBC-like" evidence="4">
    <location>
        <begin position="376"/>
        <end position="472"/>
    </location>
</feature>
<dbReference type="Pfam" id="PF18891">
    <property type="entry name" value="FANCL_d3"/>
    <property type="match status" value="1"/>
</dbReference>
<dbReference type="CDD" id="cd23832">
    <property type="entry name" value="DRWD-C_FANCL"/>
    <property type="match status" value="1"/>
</dbReference>
<dbReference type="GO" id="GO:0036297">
    <property type="term" value="P:interstrand cross-link repair"/>
    <property type="evidence" value="ECO:0007669"/>
    <property type="project" value="InterPro"/>
</dbReference>
<dbReference type="PANTHER" id="PTHR13206:SF0">
    <property type="entry name" value="E3 UBIQUITIN-PROTEIN LIGASE FANCL"/>
    <property type="match status" value="1"/>
</dbReference>
<dbReference type="InterPro" id="IPR016135">
    <property type="entry name" value="UBQ-conjugating_enzyme/RWD"/>
</dbReference>
<evidence type="ECO:0008006" key="7">
    <source>
        <dbReference type="Google" id="ProtNLM"/>
    </source>
</evidence>
<feature type="domain" description="FANCL C-terminal" evidence="2">
    <location>
        <begin position="486"/>
        <end position="547"/>
    </location>
</feature>
<protein>
    <recommendedName>
        <fullName evidence="7">E3 ubiquitin-protein ligase FANCL</fullName>
    </recommendedName>
</protein>
<reference evidence="5" key="1">
    <citation type="journal article" date="2020" name="J Insects Food Feed">
        <title>The yellow mealworm (Tenebrio molitor) genome: a resource for the emerging insects as food and feed industry.</title>
        <authorList>
            <person name="Eriksson T."/>
            <person name="Andere A."/>
            <person name="Kelstrup H."/>
            <person name="Emery V."/>
            <person name="Picard C."/>
        </authorList>
    </citation>
    <scope>NUCLEOTIDE SEQUENCE</scope>
    <source>
        <strain evidence="5">Stoneville</strain>
        <tissue evidence="5">Whole head</tissue>
    </source>
</reference>
<dbReference type="Gene3D" id="3.10.110.20">
    <property type="entry name" value="RWD domain-like"/>
    <property type="match status" value="1"/>
</dbReference>
<keyword evidence="6" id="KW-1185">Reference proteome</keyword>
<dbReference type="GO" id="GO:0061630">
    <property type="term" value="F:ubiquitin protein ligase activity"/>
    <property type="evidence" value="ECO:0007669"/>
    <property type="project" value="TreeGrafter"/>
</dbReference>
<dbReference type="Pfam" id="PF11793">
    <property type="entry name" value="FANCL_C"/>
    <property type="match status" value="1"/>
</dbReference>
<feature type="region of interest" description="Disordered" evidence="1">
    <location>
        <begin position="84"/>
        <end position="105"/>
    </location>
</feature>
<dbReference type="EMBL" id="JABDTM020026891">
    <property type="protein sequence ID" value="KAH0811320.1"/>
    <property type="molecule type" value="Genomic_DNA"/>
</dbReference>
<evidence type="ECO:0000259" key="2">
    <source>
        <dbReference type="Pfam" id="PF11793"/>
    </source>
</evidence>
<dbReference type="SUPFAM" id="SSF57850">
    <property type="entry name" value="RING/U-box"/>
    <property type="match status" value="1"/>
</dbReference>
<dbReference type="InterPro" id="IPR043003">
    <property type="entry name" value="FANCL_d3_sf"/>
</dbReference>
<dbReference type="InterPro" id="IPR013083">
    <property type="entry name" value="Znf_RING/FYVE/PHD"/>
</dbReference>
<name>A0A8J6HAZ2_TENMO</name>
<comment type="caution">
    <text evidence="5">The sequence shown here is derived from an EMBL/GenBank/DDBJ whole genome shotgun (WGS) entry which is preliminary data.</text>
</comment>
<evidence type="ECO:0000256" key="1">
    <source>
        <dbReference type="SAM" id="MobiDB-lite"/>
    </source>
</evidence>
<evidence type="ECO:0000313" key="5">
    <source>
        <dbReference type="EMBL" id="KAH0811320.1"/>
    </source>
</evidence>
<dbReference type="Pfam" id="PF18890">
    <property type="entry name" value="FANCL_d2"/>
    <property type="match status" value="1"/>
</dbReference>
<reference evidence="5" key="2">
    <citation type="submission" date="2021-08" db="EMBL/GenBank/DDBJ databases">
        <authorList>
            <person name="Eriksson T."/>
        </authorList>
    </citation>
    <scope>NUCLEOTIDE SEQUENCE</scope>
    <source>
        <strain evidence="5">Stoneville</strain>
        <tissue evidence="5">Whole head</tissue>
    </source>
</reference>
<dbReference type="InterPro" id="IPR044037">
    <property type="entry name" value="FANCL_d3"/>
</dbReference>
<dbReference type="SMART" id="SM01197">
    <property type="entry name" value="FANCL_C"/>
    <property type="match status" value="1"/>
</dbReference>
<dbReference type="PANTHER" id="PTHR13206">
    <property type="entry name" value="UBIQUITIN LIGASE PROTEIN PHF9 FANCONI ANEMIA GROUP L PROTEIN"/>
    <property type="match status" value="1"/>
</dbReference>